<protein>
    <submittedName>
        <fullName evidence="2">Uncharacterized protein</fullName>
    </submittedName>
</protein>
<feature type="compositionally biased region" description="Basic and acidic residues" evidence="1">
    <location>
        <begin position="69"/>
        <end position="78"/>
    </location>
</feature>
<dbReference type="Gene3D" id="3.80.10.10">
    <property type="entry name" value="Ribonuclease Inhibitor"/>
    <property type="match status" value="1"/>
</dbReference>
<dbReference type="SMART" id="SM00368">
    <property type="entry name" value="LRR_RI"/>
    <property type="match status" value="3"/>
</dbReference>
<sequence length="370" mass="39971">MSAPAPLGSKQSKKPKAERRAQARNGAARIKSIAPAVTSPSFNQTAPNPLEALPLSTSLPEPVLPDVTEQERAVEGIKETLPSSSNREELRKDPIYRIMHALPRSDVLEVVRSRFAAPHCIRAAAYFDLSYMRNPLRRLRLQIGCDGPTGLHLFFSRIAAHRHTLRVLDLSRNRLCAEDVVLLCNLLGLGVEGRVAASLMPKTIAIGTDDEETRDATACVSASPFSSSSLSSSCLELLDLSYNTRVGNEGALHVLRALRRCASIRAVLLKSVGVDDAGAFAMSDVVRQWPAPAPASSAESGGLLSSSILRPSTASATKFYLNLNENYIGARGTYVLGKGLPHHVSLTLAKQRPPLVKLRKRERGDAEGSE</sequence>
<organism evidence="2 3">
    <name type="scientific">Leptomonas seymouri</name>
    <dbReference type="NCBI Taxonomy" id="5684"/>
    <lineage>
        <taxon>Eukaryota</taxon>
        <taxon>Discoba</taxon>
        <taxon>Euglenozoa</taxon>
        <taxon>Kinetoplastea</taxon>
        <taxon>Metakinetoplastina</taxon>
        <taxon>Trypanosomatida</taxon>
        <taxon>Trypanosomatidae</taxon>
        <taxon>Leishmaniinae</taxon>
        <taxon>Leptomonas</taxon>
    </lineage>
</organism>
<dbReference type="EMBL" id="LJSK01000005">
    <property type="protein sequence ID" value="KPI90502.1"/>
    <property type="molecule type" value="Genomic_DNA"/>
</dbReference>
<gene>
    <name evidence="2" type="ORF">ABL78_0432</name>
</gene>
<feature type="compositionally biased region" description="Polar residues" evidence="1">
    <location>
        <begin position="38"/>
        <end position="47"/>
    </location>
</feature>
<feature type="region of interest" description="Disordered" evidence="1">
    <location>
        <begin position="1"/>
        <end position="88"/>
    </location>
</feature>
<keyword evidence="3" id="KW-1185">Reference proteome</keyword>
<dbReference type="OMA" id="WPAPALC"/>
<evidence type="ECO:0000256" key="1">
    <source>
        <dbReference type="SAM" id="MobiDB-lite"/>
    </source>
</evidence>
<proteinExistence type="predicted"/>
<dbReference type="SUPFAM" id="SSF52047">
    <property type="entry name" value="RNI-like"/>
    <property type="match status" value="1"/>
</dbReference>
<dbReference type="Proteomes" id="UP000038009">
    <property type="component" value="Unassembled WGS sequence"/>
</dbReference>
<evidence type="ECO:0000313" key="2">
    <source>
        <dbReference type="EMBL" id="KPI90502.1"/>
    </source>
</evidence>
<dbReference type="AlphaFoldDB" id="A0A0N1IAC4"/>
<accession>A0A0N1IAC4</accession>
<reference evidence="2 3" key="1">
    <citation type="journal article" date="2015" name="PLoS Pathog.">
        <title>Leptomonas seymouri: Adaptations to the Dixenous Life Cycle Analyzed by Genome Sequencing, Transcriptome Profiling and Co-infection with Leishmania donovani.</title>
        <authorList>
            <person name="Kraeva N."/>
            <person name="Butenko A."/>
            <person name="Hlavacova J."/>
            <person name="Kostygov A."/>
            <person name="Myskova J."/>
            <person name="Grybchuk D."/>
            <person name="Lestinova T."/>
            <person name="Votypka J."/>
            <person name="Volf P."/>
            <person name="Opperdoes F."/>
            <person name="Flegontov P."/>
            <person name="Lukes J."/>
            <person name="Yurchenko V."/>
        </authorList>
    </citation>
    <scope>NUCLEOTIDE SEQUENCE [LARGE SCALE GENOMIC DNA]</scope>
    <source>
        <strain evidence="2 3">ATCC 30220</strain>
    </source>
</reference>
<name>A0A0N1IAC4_LEPSE</name>
<comment type="caution">
    <text evidence="2">The sequence shown here is derived from an EMBL/GenBank/DDBJ whole genome shotgun (WGS) entry which is preliminary data.</text>
</comment>
<dbReference type="OrthoDB" id="272549at2759"/>
<dbReference type="InterPro" id="IPR032675">
    <property type="entry name" value="LRR_dom_sf"/>
</dbReference>
<dbReference type="VEuPathDB" id="TriTrypDB:Lsey_0005_0650"/>
<evidence type="ECO:0000313" key="3">
    <source>
        <dbReference type="Proteomes" id="UP000038009"/>
    </source>
</evidence>